<feature type="compositionally biased region" description="Polar residues" evidence="1">
    <location>
        <begin position="296"/>
        <end position="307"/>
    </location>
</feature>
<dbReference type="Proteomes" id="UP000516314">
    <property type="component" value="Chromosome 1"/>
</dbReference>
<feature type="compositionally biased region" description="Polar residues" evidence="1">
    <location>
        <begin position="505"/>
        <end position="523"/>
    </location>
</feature>
<feature type="compositionally biased region" description="Polar residues" evidence="1">
    <location>
        <begin position="330"/>
        <end position="346"/>
    </location>
</feature>
<feature type="region of interest" description="Disordered" evidence="1">
    <location>
        <begin position="457"/>
        <end position="598"/>
    </location>
</feature>
<feature type="region of interest" description="Disordered" evidence="1">
    <location>
        <begin position="103"/>
        <end position="215"/>
    </location>
</feature>
<feature type="region of interest" description="Disordered" evidence="1">
    <location>
        <begin position="291"/>
        <end position="358"/>
    </location>
</feature>
<feature type="region of interest" description="Disordered" evidence="1">
    <location>
        <begin position="33"/>
        <end position="79"/>
    </location>
</feature>
<gene>
    <name evidence="2" type="ORF">AT9943_LOCUS5538</name>
</gene>
<proteinExistence type="predicted"/>
<feature type="compositionally biased region" description="Basic and acidic residues" evidence="1">
    <location>
        <begin position="105"/>
        <end position="130"/>
    </location>
</feature>
<evidence type="ECO:0000313" key="3">
    <source>
        <dbReference type="Proteomes" id="UP000516314"/>
    </source>
</evidence>
<evidence type="ECO:0000313" key="2">
    <source>
        <dbReference type="EMBL" id="CAD5317254.1"/>
    </source>
</evidence>
<sequence>MMNDDQLSPIGESSVPVPNRMLRRLKKAKLISDSCPGSETFDSENPDGEDLGKSELQSAKGCDGIEEEDGVPSDLDGLGVEDGVTARKVLDFDYVPEFNQTIEDLGEKSGSEISDSETRDEIRVSETTESEKEDPDFETTVHEFDSPMEELGEKGEDEEEIRVPETKEAGKKRPIVETRDGEGKERKRDKKRKKKSDDFDELPVSTASMNMTKKERREYLDQLRAENQRLLRETRDAAFEAAPLVRKPISSVLEKIRRRKEEISKQFLSRKKSKSIDICDRDDFEDVVAEEMNEDMNLTSKQNSAGQHCSEDSAGPSENSDSPSKREAESNPTHQDPSVCPQTINSGDELLEKMSSRSLEEVMTPSVVAMNLKLNLSPVPDKSSEEAEYIKGNSDPEIHDSPGDPEDPTDKDRRNELHQKWLEQQDAAGTEKLLQKLKRDDEEMEKKLLQQRLYKKMELKAKSSSSTADENSEEILRHIKKPEIKKKAKPSSFKERALMEINKNPAASKSSFLGRLTKSSISEGSRKRGSNVVRGYIFERDDSNSKSSNSVAEEPSVPETIIQEKSRPKRAPAKFTASQSQERSTALQATVVEKETSTRQRSTLYEILKMSSKKTCFNSRETMISSNHTESIFAAFKLDKKPVKTNPQE</sequence>
<dbReference type="PANTHER" id="PTHR36005:SF1">
    <property type="entry name" value="DNA LIGASE-LIKE PROTEIN"/>
    <property type="match status" value="1"/>
</dbReference>
<protein>
    <submittedName>
        <fullName evidence="2">(thale cress) hypothetical protein</fullName>
    </submittedName>
</protein>
<evidence type="ECO:0000256" key="1">
    <source>
        <dbReference type="SAM" id="MobiDB-lite"/>
    </source>
</evidence>
<dbReference type="EMBL" id="LR881466">
    <property type="protein sequence ID" value="CAD5317254.1"/>
    <property type="molecule type" value="Genomic_DNA"/>
</dbReference>
<dbReference type="PANTHER" id="PTHR36005">
    <property type="entry name" value="DNA LIGASE-LIKE PROTEIN"/>
    <property type="match status" value="1"/>
</dbReference>
<reference evidence="2 3" key="1">
    <citation type="submission" date="2020-09" db="EMBL/GenBank/DDBJ databases">
        <authorList>
            <person name="Ashkenazy H."/>
        </authorList>
    </citation>
    <scope>NUCLEOTIDE SEQUENCE [LARGE SCALE GENOMIC DNA]</scope>
    <source>
        <strain evidence="3">cv. Cdm-0</strain>
    </source>
</reference>
<feature type="compositionally biased region" description="Polar residues" evidence="1">
    <location>
        <begin position="576"/>
        <end position="588"/>
    </location>
</feature>
<feature type="compositionally biased region" description="Basic and acidic residues" evidence="1">
    <location>
        <begin position="161"/>
        <end position="186"/>
    </location>
</feature>
<feature type="compositionally biased region" description="Basic residues" evidence="1">
    <location>
        <begin position="478"/>
        <end position="489"/>
    </location>
</feature>
<organism evidence="2 3">
    <name type="scientific">Arabidopsis thaliana</name>
    <name type="common">Mouse-ear cress</name>
    <dbReference type="NCBI Taxonomy" id="3702"/>
    <lineage>
        <taxon>Eukaryota</taxon>
        <taxon>Viridiplantae</taxon>
        <taxon>Streptophyta</taxon>
        <taxon>Embryophyta</taxon>
        <taxon>Tracheophyta</taxon>
        <taxon>Spermatophyta</taxon>
        <taxon>Magnoliopsida</taxon>
        <taxon>eudicotyledons</taxon>
        <taxon>Gunneridae</taxon>
        <taxon>Pentapetalae</taxon>
        <taxon>rosids</taxon>
        <taxon>malvids</taxon>
        <taxon>Brassicales</taxon>
        <taxon>Brassicaceae</taxon>
        <taxon>Camelineae</taxon>
        <taxon>Arabidopsis</taxon>
    </lineage>
</organism>
<feature type="region of interest" description="Disordered" evidence="1">
    <location>
        <begin position="375"/>
        <end position="433"/>
    </location>
</feature>
<feature type="compositionally biased region" description="Basic and acidic residues" evidence="1">
    <location>
        <begin position="382"/>
        <end position="423"/>
    </location>
</feature>
<dbReference type="AlphaFoldDB" id="A0A7G2E915"/>
<name>A0A7G2E915_ARATH</name>
<feature type="compositionally biased region" description="Acidic residues" evidence="1">
    <location>
        <begin position="146"/>
        <end position="160"/>
    </location>
</feature>
<accession>A0A7G2E915</accession>